<accession>A0A7M5XKT0</accession>
<dbReference type="AlphaFoldDB" id="A0A7M5XKT0"/>
<protein>
    <submittedName>
        <fullName evidence="2">Uncharacterized protein</fullName>
    </submittedName>
</protein>
<organism evidence="2 3">
    <name type="scientific">Clytia hemisphaerica</name>
    <dbReference type="NCBI Taxonomy" id="252671"/>
    <lineage>
        <taxon>Eukaryota</taxon>
        <taxon>Metazoa</taxon>
        <taxon>Cnidaria</taxon>
        <taxon>Hydrozoa</taxon>
        <taxon>Hydroidolina</taxon>
        <taxon>Leptothecata</taxon>
        <taxon>Obeliida</taxon>
        <taxon>Clytiidae</taxon>
        <taxon>Clytia</taxon>
    </lineage>
</organism>
<name>A0A7M5XKT0_9CNID</name>
<dbReference type="Proteomes" id="UP000594262">
    <property type="component" value="Unplaced"/>
</dbReference>
<reference evidence="2" key="1">
    <citation type="submission" date="2021-01" db="UniProtKB">
        <authorList>
            <consortium name="EnsemblMetazoa"/>
        </authorList>
    </citation>
    <scope>IDENTIFICATION</scope>
</reference>
<evidence type="ECO:0000313" key="2">
    <source>
        <dbReference type="EnsemblMetazoa" id="CLYHEMP024695.1"/>
    </source>
</evidence>
<keyword evidence="3" id="KW-1185">Reference proteome</keyword>
<feature type="compositionally biased region" description="Low complexity" evidence="1">
    <location>
        <begin position="1"/>
        <end position="24"/>
    </location>
</feature>
<evidence type="ECO:0000256" key="1">
    <source>
        <dbReference type="SAM" id="MobiDB-lite"/>
    </source>
</evidence>
<proteinExistence type="predicted"/>
<sequence length="138" mass="15105">MSSSSTNLPTLSTNSSTYSPNTSLEISEPSPFMSKVQNQTSTLKQTKPPNKVVTPTFIMYKDPIIEQYTGKSNKEFSMPKTVVSTLVRGTISNTITGCQGIPGRSPYPYTSEVAKHLCEVYPCLVPLKTDGKLTKVYS</sequence>
<evidence type="ECO:0000313" key="3">
    <source>
        <dbReference type="Proteomes" id="UP000594262"/>
    </source>
</evidence>
<feature type="region of interest" description="Disordered" evidence="1">
    <location>
        <begin position="1"/>
        <end position="48"/>
    </location>
</feature>
<feature type="compositionally biased region" description="Polar residues" evidence="1">
    <location>
        <begin position="35"/>
        <end position="48"/>
    </location>
</feature>
<dbReference type="EnsemblMetazoa" id="CLYHEMT024695.1">
    <property type="protein sequence ID" value="CLYHEMP024695.1"/>
    <property type="gene ID" value="CLYHEMG024695"/>
</dbReference>